<dbReference type="PANTHER" id="PTHR19303:SF71">
    <property type="entry name" value="ZINC FINGER PHD-TYPE DOMAIN-CONTAINING PROTEIN"/>
    <property type="match status" value="1"/>
</dbReference>
<keyword evidence="2" id="KW-0238">DNA-binding</keyword>
<organism evidence="4">
    <name type="scientific">Amblyomma maculatum</name>
    <name type="common">Gulf Coast tick</name>
    <dbReference type="NCBI Taxonomy" id="34609"/>
    <lineage>
        <taxon>Eukaryota</taxon>
        <taxon>Metazoa</taxon>
        <taxon>Ecdysozoa</taxon>
        <taxon>Arthropoda</taxon>
        <taxon>Chelicerata</taxon>
        <taxon>Arachnida</taxon>
        <taxon>Acari</taxon>
        <taxon>Parasitiformes</taxon>
        <taxon>Ixodida</taxon>
        <taxon>Ixodoidea</taxon>
        <taxon>Ixodidae</taxon>
        <taxon>Amblyomminae</taxon>
        <taxon>Amblyomma</taxon>
    </lineage>
</organism>
<dbReference type="InterPro" id="IPR050863">
    <property type="entry name" value="CenT-Element_Derived"/>
</dbReference>
<protein>
    <recommendedName>
        <fullName evidence="3">HTH CENPB-type domain-containing protein</fullName>
    </recommendedName>
</protein>
<reference evidence="4" key="1">
    <citation type="journal article" date="2011" name="PLoS ONE">
        <title>A deep insight into the sialotranscriptome of the gulf coast tick, Amblyomma maculatum.</title>
        <authorList>
            <person name="Karim S."/>
            <person name="Singh P."/>
            <person name="Ribeiro J.M."/>
        </authorList>
    </citation>
    <scope>NUCLEOTIDE SEQUENCE</scope>
    <source>
        <tissue evidence="4">Salivary gland</tissue>
    </source>
</reference>
<dbReference type="PANTHER" id="PTHR19303">
    <property type="entry name" value="TRANSPOSON"/>
    <property type="match status" value="1"/>
</dbReference>
<dbReference type="InterPro" id="IPR018586">
    <property type="entry name" value="Brinker_DNA-bd"/>
</dbReference>
<sequence length="387" mass="43813">MAGEENGDSVMRREQYPAKFKLRVIALAEKVGNRCAGRRYAVSERNVRRWRIDKHRLQHCRSDQRSFRGPKAGRLSFIETELAAFVVASRKKGVKVTWNMIATKARVLATAYGVSQDKFCASRGWMNRFMARQGLSDGCLRSMPLPRYPVFSKHRTEKFSLSQIGIVCQVPIYFDDPADFLDVDDGCCEYDPSRVINVVLACTADGQKMPLYIGFKQDVQDLSLFPSNVHVRHVAHDSDVLHDWVQTVWLSQCGLQSLKKSVLVVDRNNSIADPRVHRVLIDKETQLLEAPGLFDAVCCGFQSALSAIYTDWIVGDGLWRPRWSATWSHIVDWIALAWLSVQRTVVVRAFSGYNEKLGLRLADESTNDRSVNARDIQKASKASSKLD</sequence>
<name>G3MRL0_AMBMU</name>
<dbReference type="SMART" id="SM00674">
    <property type="entry name" value="CENPB"/>
    <property type="match status" value="1"/>
</dbReference>
<dbReference type="Gene3D" id="1.10.10.60">
    <property type="entry name" value="Homeodomain-like"/>
    <property type="match status" value="1"/>
</dbReference>
<dbReference type="Pfam" id="PF09607">
    <property type="entry name" value="BrkDBD"/>
    <property type="match status" value="1"/>
</dbReference>
<evidence type="ECO:0000313" key="4">
    <source>
        <dbReference type="EMBL" id="AEO36128.1"/>
    </source>
</evidence>
<dbReference type="SUPFAM" id="SSF46689">
    <property type="entry name" value="Homeodomain-like"/>
    <property type="match status" value="1"/>
</dbReference>
<evidence type="ECO:0000256" key="2">
    <source>
        <dbReference type="ARBA" id="ARBA00023125"/>
    </source>
</evidence>
<dbReference type="GO" id="GO:0003677">
    <property type="term" value="F:DNA binding"/>
    <property type="evidence" value="ECO:0007669"/>
    <property type="project" value="UniProtKB-KW"/>
</dbReference>
<dbReference type="PROSITE" id="PS51253">
    <property type="entry name" value="HTH_CENPB"/>
    <property type="match status" value="1"/>
</dbReference>
<proteinExistence type="evidence at transcript level"/>
<feature type="domain" description="HTH CENPB-type" evidence="3">
    <location>
        <begin position="66"/>
        <end position="139"/>
    </location>
</feature>
<dbReference type="Pfam" id="PF03221">
    <property type="entry name" value="HTH_Tnp_Tc5"/>
    <property type="match status" value="1"/>
</dbReference>
<evidence type="ECO:0000259" key="3">
    <source>
        <dbReference type="PROSITE" id="PS51253"/>
    </source>
</evidence>
<dbReference type="AlphaFoldDB" id="G3MRL0"/>
<accession>G3MRL0</accession>
<dbReference type="InterPro" id="IPR009057">
    <property type="entry name" value="Homeodomain-like_sf"/>
</dbReference>
<dbReference type="InterPro" id="IPR006600">
    <property type="entry name" value="HTH_CenpB_DNA-bd_dom"/>
</dbReference>
<dbReference type="EMBL" id="JO844511">
    <property type="protein sequence ID" value="AEO36128.1"/>
    <property type="molecule type" value="mRNA"/>
</dbReference>
<comment type="subcellular location">
    <subcellularLocation>
        <location evidence="1">Nucleus</location>
    </subcellularLocation>
</comment>
<evidence type="ECO:0000256" key="1">
    <source>
        <dbReference type="ARBA" id="ARBA00004123"/>
    </source>
</evidence>
<dbReference type="GO" id="GO:0005634">
    <property type="term" value="C:nucleus"/>
    <property type="evidence" value="ECO:0007669"/>
    <property type="project" value="UniProtKB-SubCell"/>
</dbReference>